<name>A0A7R9BUK0_9CRUS</name>
<dbReference type="EMBL" id="OA884465">
    <property type="protein sequence ID" value="CAD7280828.1"/>
    <property type="molecule type" value="Genomic_DNA"/>
</dbReference>
<evidence type="ECO:0000313" key="1">
    <source>
        <dbReference type="EMBL" id="CAD7280828.1"/>
    </source>
</evidence>
<proteinExistence type="predicted"/>
<dbReference type="EMBL" id="CAJPEX010002428">
    <property type="protein sequence ID" value="CAG0920980.1"/>
    <property type="molecule type" value="Genomic_DNA"/>
</dbReference>
<evidence type="ECO:0000313" key="2">
    <source>
        <dbReference type="Proteomes" id="UP000678499"/>
    </source>
</evidence>
<accession>A0A7R9BUK0</accession>
<dbReference type="AlphaFoldDB" id="A0A7R9BUK0"/>
<keyword evidence="2" id="KW-1185">Reference proteome</keyword>
<organism evidence="1">
    <name type="scientific">Notodromas monacha</name>
    <dbReference type="NCBI Taxonomy" id="399045"/>
    <lineage>
        <taxon>Eukaryota</taxon>
        <taxon>Metazoa</taxon>
        <taxon>Ecdysozoa</taxon>
        <taxon>Arthropoda</taxon>
        <taxon>Crustacea</taxon>
        <taxon>Oligostraca</taxon>
        <taxon>Ostracoda</taxon>
        <taxon>Podocopa</taxon>
        <taxon>Podocopida</taxon>
        <taxon>Cypridocopina</taxon>
        <taxon>Cypridoidea</taxon>
        <taxon>Cyprididae</taxon>
        <taxon>Notodromas</taxon>
    </lineage>
</organism>
<dbReference type="Proteomes" id="UP000678499">
    <property type="component" value="Unassembled WGS sequence"/>
</dbReference>
<sequence length="81" mass="9161">MSKWEDLIEQEMAELEDDGQSTPSSMFSLPLLPVVKRFEAVPGPSTPKLARRVGADRIVQFPGAVRELAEKFLRFDADRWA</sequence>
<reference evidence="1" key="1">
    <citation type="submission" date="2020-11" db="EMBL/GenBank/DDBJ databases">
        <authorList>
            <person name="Tran Van P."/>
        </authorList>
    </citation>
    <scope>NUCLEOTIDE SEQUENCE</scope>
</reference>
<protein>
    <submittedName>
        <fullName evidence="1">Uncharacterized protein</fullName>
    </submittedName>
</protein>
<gene>
    <name evidence="1" type="ORF">NMOB1V02_LOCUS8485</name>
</gene>